<proteinExistence type="predicted"/>
<dbReference type="KEGG" id="spri:SPRI_6605"/>
<evidence type="ECO:0000313" key="2">
    <source>
        <dbReference type="Proteomes" id="UP000060513"/>
    </source>
</evidence>
<dbReference type="EMBL" id="CP011340">
    <property type="protein sequence ID" value="ALC24911.1"/>
    <property type="molecule type" value="Genomic_DNA"/>
</dbReference>
<reference evidence="1 2" key="1">
    <citation type="submission" date="2015-08" db="EMBL/GenBank/DDBJ databases">
        <title>Genome sequence of the pristinamycin over-producing bacterium Streptomyces pristinaespiralis HCCB10218.</title>
        <authorList>
            <person name="Tian J."/>
            <person name="Yang J."/>
            <person name="Li L."/>
            <person name="Ruan L."/>
            <person name="Wei W."/>
            <person name="Zheng G."/>
            <person name="Wei Z."/>
            <person name="Yang S."/>
            <person name="Ge M."/>
            <person name="Jiang W."/>
            <person name="Lu Y."/>
        </authorList>
    </citation>
    <scope>NUCLEOTIDE SEQUENCE [LARGE SCALE GENOMIC DNA]</scope>
    <source>
        <strain evidence="1 2">HCCB 10218</strain>
    </source>
</reference>
<dbReference type="PATRIC" id="fig|38300.4.peg.6907"/>
<evidence type="ECO:0000313" key="1">
    <source>
        <dbReference type="EMBL" id="ALC24911.1"/>
    </source>
</evidence>
<organism evidence="1">
    <name type="scientific">Streptomyces pristinaespiralis</name>
    <dbReference type="NCBI Taxonomy" id="38300"/>
    <lineage>
        <taxon>Bacteria</taxon>
        <taxon>Bacillati</taxon>
        <taxon>Actinomycetota</taxon>
        <taxon>Actinomycetes</taxon>
        <taxon>Kitasatosporales</taxon>
        <taxon>Streptomycetaceae</taxon>
        <taxon>Streptomyces</taxon>
    </lineage>
</organism>
<dbReference type="InterPro" id="IPR039708">
    <property type="entry name" value="MT1774/Rv1733c-like"/>
</dbReference>
<dbReference type="AlphaFoldDB" id="A0A0M5IZP7"/>
<name>A0A0M5IZP7_STRPR</name>
<accession>A0A0M5IZP7</accession>
<dbReference type="OrthoDB" id="4322330at2"/>
<dbReference type="GeneID" id="97232349"/>
<gene>
    <name evidence="1" type="ORF">SPRI_6605</name>
</gene>
<dbReference type="Proteomes" id="UP000060513">
    <property type="component" value="Chromosome"/>
</dbReference>
<dbReference type="PANTHER" id="PTHR42305:SF1">
    <property type="entry name" value="MEMBRANE PROTEIN RV1733C-RELATED"/>
    <property type="match status" value="1"/>
</dbReference>
<dbReference type="STRING" id="38300.SPRI_6605"/>
<dbReference type="RefSeq" id="WP_053557594.1">
    <property type="nucleotide sequence ID" value="NZ_CP011340.1"/>
</dbReference>
<sequence length="206" mass="21990">MTAPLPRAQPPPARARVRLWRWRRGPLRRRSDALQAWTGLVLALAVAAAAPAATVIVHNSVHGSLRAGAAADARSRAPVDAVLVRDVPRHPEPGSEEARHTLYPAEVRFFGPDGRPRTGQADVRPGLSAGSTVRVWRDAQGRLTDPPMAAGEIRSRALGWAATAGVAVALTGAGAYGVTAMALDRRRDAGWERAWADTAPRWTTSV</sequence>
<dbReference type="PANTHER" id="PTHR42305">
    <property type="entry name" value="MEMBRANE PROTEIN RV1733C-RELATED"/>
    <property type="match status" value="1"/>
</dbReference>
<protein>
    <submittedName>
        <fullName evidence="1">Membrane protein</fullName>
    </submittedName>
</protein>